<keyword evidence="5" id="KW-1185">Reference proteome</keyword>
<gene>
    <name evidence="4" type="ORF">OMP38_15570</name>
</gene>
<evidence type="ECO:0000313" key="4">
    <source>
        <dbReference type="EMBL" id="MDG0792125.1"/>
    </source>
</evidence>
<evidence type="ECO:0000256" key="2">
    <source>
        <dbReference type="ARBA" id="ARBA00023002"/>
    </source>
</evidence>
<comment type="similarity">
    <text evidence="1">Belongs to the Gfo/Idh/MocA family.</text>
</comment>
<dbReference type="InterPro" id="IPR036291">
    <property type="entry name" value="NAD(P)-bd_dom_sf"/>
</dbReference>
<feature type="domain" description="Gfo/Idh/MocA-like oxidoreductase N-terminal" evidence="3">
    <location>
        <begin position="15"/>
        <end position="114"/>
    </location>
</feature>
<dbReference type="GO" id="GO:0000166">
    <property type="term" value="F:nucleotide binding"/>
    <property type="evidence" value="ECO:0007669"/>
    <property type="project" value="InterPro"/>
</dbReference>
<evidence type="ECO:0000313" key="5">
    <source>
        <dbReference type="Proteomes" id="UP001153387"/>
    </source>
</evidence>
<dbReference type="InterPro" id="IPR000683">
    <property type="entry name" value="Gfo/Idh/MocA-like_OxRdtase_N"/>
</dbReference>
<proteinExistence type="inferred from homology"/>
<dbReference type="InterPro" id="IPR051317">
    <property type="entry name" value="Gfo/Idh/MocA_oxidoreduct"/>
</dbReference>
<evidence type="ECO:0000259" key="3">
    <source>
        <dbReference type="Pfam" id="PF01408"/>
    </source>
</evidence>
<dbReference type="PANTHER" id="PTHR43708:SF5">
    <property type="entry name" value="CONSERVED EXPRESSED OXIDOREDUCTASE (EUROFUNG)-RELATED"/>
    <property type="match status" value="1"/>
</dbReference>
<sequence length="310" mass="33329">MKIGIVDLDTSHPNAWVPILQQMGHEVTAVYDGGTVQDAGAAGAFAKTHGIPVVCDRLSEMPALVDAAIVHSVNWDLHVERARPFAEAGKAILIDKPMAGSARDIRQLLAWARSGVRIAGGSSLRICEEAEAWRRTRDPADRVVTALAGCSVDDFNYGIHAYGLLLAIMGPGIASVRSAGMHIQHQVELVWRDGRRAFLSVGETAGYLPFYATIVSEREVRHIQVDADRLYRSFLAAAMPYLAGASTNVPPFPSLGELLEAELAALAARRSLLEGGRTVVLDEAAVSSEPGYDGAAFAAQYRMKARGQTR</sequence>
<protein>
    <submittedName>
        <fullName evidence="4">Gfo/Idh/MocA family oxidoreductase</fullName>
    </submittedName>
</protein>
<dbReference type="GO" id="GO:0016491">
    <property type="term" value="F:oxidoreductase activity"/>
    <property type="evidence" value="ECO:0007669"/>
    <property type="project" value="UniProtKB-KW"/>
</dbReference>
<comment type="caution">
    <text evidence="4">The sequence shown here is derived from an EMBL/GenBank/DDBJ whole genome shotgun (WGS) entry which is preliminary data.</text>
</comment>
<dbReference type="EMBL" id="JAPDHZ010000003">
    <property type="protein sequence ID" value="MDG0792125.1"/>
    <property type="molecule type" value="Genomic_DNA"/>
</dbReference>
<evidence type="ECO:0000256" key="1">
    <source>
        <dbReference type="ARBA" id="ARBA00010928"/>
    </source>
</evidence>
<dbReference type="AlphaFoldDB" id="A0A9X4QNZ5"/>
<name>A0A9X4QNZ5_9BACL</name>
<organism evidence="4 5">
    <name type="scientific">Cohnella ginsengisoli</name>
    <dbReference type="NCBI Taxonomy" id="425004"/>
    <lineage>
        <taxon>Bacteria</taxon>
        <taxon>Bacillati</taxon>
        <taxon>Bacillota</taxon>
        <taxon>Bacilli</taxon>
        <taxon>Bacillales</taxon>
        <taxon>Paenibacillaceae</taxon>
        <taxon>Cohnella</taxon>
    </lineage>
</organism>
<dbReference type="Gene3D" id="3.40.50.720">
    <property type="entry name" value="NAD(P)-binding Rossmann-like Domain"/>
    <property type="match status" value="1"/>
</dbReference>
<dbReference type="SUPFAM" id="SSF51735">
    <property type="entry name" value="NAD(P)-binding Rossmann-fold domains"/>
    <property type="match status" value="1"/>
</dbReference>
<dbReference type="Proteomes" id="UP001153387">
    <property type="component" value="Unassembled WGS sequence"/>
</dbReference>
<accession>A0A9X4QNZ5</accession>
<reference evidence="4 5" key="1">
    <citation type="submission" date="2022-10" db="EMBL/GenBank/DDBJ databases">
        <title>Comparative genomic analysis of Cohnella hashimotonis sp. nov., isolated from the International Space Station.</title>
        <authorList>
            <person name="Simpson A."/>
            <person name="Venkateswaran K."/>
        </authorList>
    </citation>
    <scope>NUCLEOTIDE SEQUENCE [LARGE SCALE GENOMIC DNA]</scope>
    <source>
        <strain evidence="4 5">DSM 18997</strain>
    </source>
</reference>
<dbReference type="RefSeq" id="WP_277565948.1">
    <property type="nucleotide sequence ID" value="NZ_JAPDHZ010000003.1"/>
</dbReference>
<dbReference type="PANTHER" id="PTHR43708">
    <property type="entry name" value="CONSERVED EXPRESSED OXIDOREDUCTASE (EUROFUNG)"/>
    <property type="match status" value="1"/>
</dbReference>
<keyword evidence="2" id="KW-0560">Oxidoreductase</keyword>
<dbReference type="Pfam" id="PF01408">
    <property type="entry name" value="GFO_IDH_MocA"/>
    <property type="match status" value="1"/>
</dbReference>